<feature type="compositionally biased region" description="Polar residues" evidence="4">
    <location>
        <begin position="114"/>
        <end position="128"/>
    </location>
</feature>
<feature type="compositionally biased region" description="Low complexity" evidence="4">
    <location>
        <begin position="184"/>
        <end position="212"/>
    </location>
</feature>
<feature type="region of interest" description="Disordered" evidence="4">
    <location>
        <begin position="77"/>
        <end position="128"/>
    </location>
</feature>
<dbReference type="FunFam" id="1.20.5.340:FF:000001">
    <property type="entry name" value="Tropomyosin alpha-1 chain isoform 2"/>
    <property type="match status" value="1"/>
</dbReference>
<protein>
    <submittedName>
        <fullName evidence="5">CSON013674 protein</fullName>
    </submittedName>
</protein>
<dbReference type="VEuPathDB" id="VectorBase:CSON013674"/>
<proteinExistence type="inferred from homology"/>
<organism evidence="5">
    <name type="scientific">Culicoides sonorensis</name>
    <name type="common">Biting midge</name>
    <dbReference type="NCBI Taxonomy" id="179676"/>
    <lineage>
        <taxon>Eukaryota</taxon>
        <taxon>Metazoa</taxon>
        <taxon>Ecdysozoa</taxon>
        <taxon>Arthropoda</taxon>
        <taxon>Hexapoda</taxon>
        <taxon>Insecta</taxon>
        <taxon>Pterygota</taxon>
        <taxon>Neoptera</taxon>
        <taxon>Endopterygota</taxon>
        <taxon>Diptera</taxon>
        <taxon>Nematocera</taxon>
        <taxon>Chironomoidea</taxon>
        <taxon>Ceratopogonidae</taxon>
        <taxon>Ceratopogoninae</taxon>
        <taxon>Culicoides</taxon>
        <taxon>Monoculicoides</taxon>
    </lineage>
</organism>
<dbReference type="EMBL" id="UFQT01000006">
    <property type="protein sequence ID" value="SSX17364.1"/>
    <property type="molecule type" value="Genomic_DNA"/>
</dbReference>
<evidence type="ECO:0000256" key="1">
    <source>
        <dbReference type="ARBA" id="ARBA00009036"/>
    </source>
</evidence>
<reference evidence="5" key="1">
    <citation type="submission" date="2018-07" db="EMBL/GenBank/DDBJ databases">
        <authorList>
            <person name="Quirk P.G."/>
            <person name="Krulwich T.A."/>
        </authorList>
    </citation>
    <scope>NUCLEOTIDE SEQUENCE</scope>
</reference>
<feature type="region of interest" description="Disordered" evidence="4">
    <location>
        <begin position="154"/>
        <end position="236"/>
    </location>
</feature>
<keyword evidence="2 3" id="KW-0175">Coiled coil</keyword>
<feature type="compositionally biased region" description="Basic residues" evidence="4">
    <location>
        <begin position="317"/>
        <end position="330"/>
    </location>
</feature>
<accession>A0A336LH89</accession>
<dbReference type="Pfam" id="PF00261">
    <property type="entry name" value="Tropomyosin"/>
    <property type="match status" value="1"/>
</dbReference>
<feature type="region of interest" description="Disordered" evidence="4">
    <location>
        <begin position="292"/>
        <end position="352"/>
    </location>
</feature>
<name>A0A336LH89_CULSO</name>
<gene>
    <name evidence="5" type="primary">CSON013674</name>
</gene>
<evidence type="ECO:0000256" key="3">
    <source>
        <dbReference type="SAM" id="Coils"/>
    </source>
</evidence>
<evidence type="ECO:0000256" key="2">
    <source>
        <dbReference type="ARBA" id="ARBA00023054"/>
    </source>
</evidence>
<dbReference type="AlphaFoldDB" id="A0A336LH89"/>
<dbReference type="PANTHER" id="PTHR19269">
    <property type="entry name" value="TROPOMYOSIN"/>
    <property type="match status" value="1"/>
</dbReference>
<dbReference type="InterPro" id="IPR000533">
    <property type="entry name" value="Tropomyosin"/>
</dbReference>
<evidence type="ECO:0000313" key="5">
    <source>
        <dbReference type="EMBL" id="SSX17364.1"/>
    </source>
</evidence>
<feature type="compositionally biased region" description="Polar residues" evidence="4">
    <location>
        <begin position="213"/>
        <end position="236"/>
    </location>
</feature>
<dbReference type="Gene3D" id="1.20.5.340">
    <property type="match status" value="1"/>
</dbReference>
<evidence type="ECO:0000256" key="4">
    <source>
        <dbReference type="SAM" id="MobiDB-lite"/>
    </source>
</evidence>
<feature type="coiled-coil region" evidence="3">
    <location>
        <begin position="1"/>
        <end position="77"/>
    </location>
</feature>
<dbReference type="SUPFAM" id="SSF57997">
    <property type="entry name" value="Tropomyosin"/>
    <property type="match status" value="1"/>
</dbReference>
<comment type="similarity">
    <text evidence="1">Belongs to the tropomyosin family.</text>
</comment>
<sequence length="443" mass="50042">MDAIKKKMQAMKLEKDNALDRALLCEQQARDANLRAEKAEEEARSLQKKIQTIENDLDQTQETLGQVNGKLETKEKELQTIGHQRVSLSTRHSSSSKRKSAVGVSRVPTADAHLSNNSNSRNCSPQQNNRVTNKIYKLCNCGCSKDNSSKYFSKNRSSNHNEMVDRDISTSSKTDVNIMSGKKLSTTTLQSSSSTNYNPNNNHNITIDQNSNTLSSDTFSNSNERSDNNCNAETKQMTSTTNVLDLKQPHQISTTTNLNFISNQEDVLGDNNNVVSSQIALRNINSESTDVTMETVKKVKKSRKDKERSNNGTSNSKKTRSSDHKKRKVKVAQTDYSTIERTDAEGAASEDLDFENDPEAAEWAKLRCTSQSTEVVQEREQRRQKRCADYPGLAFGRSVFSSDTLMKFSIIRNELHNIMKSQLKRVKMFMHIRYNNNNLLIIF</sequence>